<keyword evidence="2" id="KW-1185">Reference proteome</keyword>
<dbReference type="Proteomes" id="UP001497611">
    <property type="component" value="Chromosome"/>
</dbReference>
<organism evidence="1 2">
    <name type="scientific">Klebsiella phage vB_Kpn_K15PH90</name>
    <dbReference type="NCBI Taxonomy" id="3071635"/>
    <lineage>
        <taxon>Viruses</taxon>
        <taxon>Duplodnaviria</taxon>
        <taxon>Heunggongvirae</taxon>
        <taxon>Uroviricota</taxon>
        <taxon>Caudoviricetes</taxon>
        <taxon>Autographivirales</taxon>
        <taxon>Autoscriptoviridae</taxon>
        <taxon>Slopekvirinae</taxon>
        <taxon>Drulisvirus</taxon>
        <taxon>Drulisvirus K15PH90</taxon>
    </lineage>
</organism>
<reference evidence="1 2" key="1">
    <citation type="submission" date="2023-10" db="EMBL/GenBank/DDBJ databases">
        <authorList>
            <person name="Robby Concha-Eloko"/>
            <person name="Pilar Barberan- Martinez"/>
            <person name="Rafael Sanjuan"/>
            <person name="Pilar Domingo-Calap"/>
        </authorList>
    </citation>
    <scope>NUCLEOTIDE SEQUENCE [LARGE SCALE GENOMIC DNA]</scope>
</reference>
<evidence type="ECO:0000313" key="2">
    <source>
        <dbReference type="Proteomes" id="UP001497611"/>
    </source>
</evidence>
<name>A0AAV1MK29_9CAUD</name>
<sequence length="69" mass="7746">MSSNVITYEPAQPHIRVGVPFTWGAGGYWAIKMESGNIYWLHSGKQLREESCRAVNKSSLTYANSVEIK</sequence>
<dbReference type="EMBL" id="OY979410">
    <property type="protein sequence ID" value="CAK6604469.1"/>
    <property type="molecule type" value="Genomic_DNA"/>
</dbReference>
<gene>
    <name evidence="1" type="ORF">K15PH90_LOCUS18</name>
</gene>
<accession>A0AAV1MK29</accession>
<evidence type="ECO:0000313" key="1">
    <source>
        <dbReference type="EMBL" id="CAK6604469.1"/>
    </source>
</evidence>
<protein>
    <submittedName>
        <fullName evidence="1">Uncharacterized protein</fullName>
    </submittedName>
</protein>
<proteinExistence type="predicted"/>